<dbReference type="InParanoid" id="A0A409WU42"/>
<feature type="domain" description="C2H2-type" evidence="3">
    <location>
        <begin position="12"/>
        <end position="32"/>
    </location>
</feature>
<dbReference type="EMBL" id="NHTK01005210">
    <property type="protein sequence ID" value="PPQ82044.1"/>
    <property type="molecule type" value="Genomic_DNA"/>
</dbReference>
<evidence type="ECO:0000259" key="3">
    <source>
        <dbReference type="PROSITE" id="PS50157"/>
    </source>
</evidence>
<protein>
    <recommendedName>
        <fullName evidence="3">C2H2-type domain-containing protein</fullName>
    </recommendedName>
</protein>
<dbReference type="GO" id="GO:0008270">
    <property type="term" value="F:zinc ion binding"/>
    <property type="evidence" value="ECO:0007669"/>
    <property type="project" value="UniProtKB-KW"/>
</dbReference>
<dbReference type="STRING" id="181874.A0A409WU42"/>
<feature type="region of interest" description="Disordered" evidence="2">
    <location>
        <begin position="45"/>
        <end position="104"/>
    </location>
</feature>
<keyword evidence="5" id="KW-1185">Reference proteome</keyword>
<feature type="region of interest" description="Disordered" evidence="2">
    <location>
        <begin position="143"/>
        <end position="216"/>
    </location>
</feature>
<accession>A0A409WU42</accession>
<evidence type="ECO:0000313" key="4">
    <source>
        <dbReference type="EMBL" id="PPQ82044.1"/>
    </source>
</evidence>
<evidence type="ECO:0000313" key="5">
    <source>
        <dbReference type="Proteomes" id="UP000284842"/>
    </source>
</evidence>
<dbReference type="InterPro" id="IPR013087">
    <property type="entry name" value="Znf_C2H2_type"/>
</dbReference>
<keyword evidence="1" id="KW-0862">Zinc</keyword>
<feature type="compositionally biased region" description="Basic and acidic residues" evidence="2">
    <location>
        <begin position="166"/>
        <end position="178"/>
    </location>
</feature>
<evidence type="ECO:0000256" key="2">
    <source>
        <dbReference type="SAM" id="MobiDB-lite"/>
    </source>
</evidence>
<dbReference type="Proteomes" id="UP000284842">
    <property type="component" value="Unassembled WGS sequence"/>
</dbReference>
<sequence length="275" mass="30793">MSSTSARPKKQFTCDDCHRSFGKNLGLIVHQRSCAKKINDNAEFLALPSNSNATATQPRPKKKARCQSNQLDPRQTPGVEIGLSEKGLGKRRALDTQDTQDFNSQEAIDPMDQIEARPVTPVFPEVDQHIVPMDVDMVPQTAHLQSEQQPEVHHPSEVYVPPPTRRGCERRFPKRYDDFLPCTSTRIPHMPPPPPPPPPPEIPRSPTPPPLRPPSPTIGTFTTNVNEFGMYRVYPTLPSREVEENEELANICDGPGFPTALPTNLQWDTSSYHLL</sequence>
<name>A0A409WU42_9AGAR</name>
<dbReference type="AlphaFoldDB" id="A0A409WU42"/>
<evidence type="ECO:0000256" key="1">
    <source>
        <dbReference type="PROSITE-ProRule" id="PRU00042"/>
    </source>
</evidence>
<feature type="compositionally biased region" description="Pro residues" evidence="2">
    <location>
        <begin position="189"/>
        <end position="216"/>
    </location>
</feature>
<keyword evidence="1" id="KW-0479">Metal-binding</keyword>
<comment type="caution">
    <text evidence="4">The sequence shown here is derived from an EMBL/GenBank/DDBJ whole genome shotgun (WGS) entry which is preliminary data.</text>
</comment>
<proteinExistence type="predicted"/>
<reference evidence="4 5" key="1">
    <citation type="journal article" date="2018" name="Evol. Lett.">
        <title>Horizontal gene cluster transfer increased hallucinogenic mushroom diversity.</title>
        <authorList>
            <person name="Reynolds H.T."/>
            <person name="Vijayakumar V."/>
            <person name="Gluck-Thaler E."/>
            <person name="Korotkin H.B."/>
            <person name="Matheny P.B."/>
            <person name="Slot J.C."/>
        </authorList>
    </citation>
    <scope>NUCLEOTIDE SEQUENCE [LARGE SCALE GENOMIC DNA]</scope>
    <source>
        <strain evidence="4 5">2629</strain>
    </source>
</reference>
<dbReference type="PROSITE" id="PS50157">
    <property type="entry name" value="ZINC_FINGER_C2H2_2"/>
    <property type="match status" value="1"/>
</dbReference>
<feature type="compositionally biased region" description="Polar residues" evidence="2">
    <location>
        <begin position="48"/>
        <end position="57"/>
    </location>
</feature>
<gene>
    <name evidence="4" type="ORF">CVT24_009923</name>
</gene>
<organism evidence="4 5">
    <name type="scientific">Panaeolus cyanescens</name>
    <dbReference type="NCBI Taxonomy" id="181874"/>
    <lineage>
        <taxon>Eukaryota</taxon>
        <taxon>Fungi</taxon>
        <taxon>Dikarya</taxon>
        <taxon>Basidiomycota</taxon>
        <taxon>Agaricomycotina</taxon>
        <taxon>Agaricomycetes</taxon>
        <taxon>Agaricomycetidae</taxon>
        <taxon>Agaricales</taxon>
        <taxon>Agaricineae</taxon>
        <taxon>Galeropsidaceae</taxon>
        <taxon>Panaeolus</taxon>
    </lineage>
</organism>
<keyword evidence="1" id="KW-0863">Zinc-finger</keyword>